<feature type="region of interest" description="Disordered" evidence="1">
    <location>
        <begin position="71"/>
        <end position="97"/>
    </location>
</feature>
<evidence type="ECO:0000313" key="3">
    <source>
        <dbReference type="Proteomes" id="UP000299102"/>
    </source>
</evidence>
<keyword evidence="3" id="KW-1185">Reference proteome</keyword>
<dbReference type="AlphaFoldDB" id="A0A4C1Z6Y5"/>
<comment type="caution">
    <text evidence="2">The sequence shown here is derived from an EMBL/GenBank/DDBJ whole genome shotgun (WGS) entry which is preliminary data.</text>
</comment>
<accession>A0A4C1Z6Y5</accession>
<protein>
    <submittedName>
        <fullName evidence="2">Uncharacterized protein</fullName>
    </submittedName>
</protein>
<proteinExistence type="predicted"/>
<reference evidence="2 3" key="1">
    <citation type="journal article" date="2019" name="Commun. Biol.">
        <title>The bagworm genome reveals a unique fibroin gene that provides high tensile strength.</title>
        <authorList>
            <person name="Kono N."/>
            <person name="Nakamura H."/>
            <person name="Ohtoshi R."/>
            <person name="Tomita M."/>
            <person name="Numata K."/>
            <person name="Arakawa K."/>
        </authorList>
    </citation>
    <scope>NUCLEOTIDE SEQUENCE [LARGE SCALE GENOMIC DNA]</scope>
</reference>
<evidence type="ECO:0000256" key="1">
    <source>
        <dbReference type="SAM" id="MobiDB-lite"/>
    </source>
</evidence>
<organism evidence="2 3">
    <name type="scientific">Eumeta variegata</name>
    <name type="common">Bagworm moth</name>
    <name type="synonym">Eumeta japonica</name>
    <dbReference type="NCBI Taxonomy" id="151549"/>
    <lineage>
        <taxon>Eukaryota</taxon>
        <taxon>Metazoa</taxon>
        <taxon>Ecdysozoa</taxon>
        <taxon>Arthropoda</taxon>
        <taxon>Hexapoda</taxon>
        <taxon>Insecta</taxon>
        <taxon>Pterygota</taxon>
        <taxon>Neoptera</taxon>
        <taxon>Endopterygota</taxon>
        <taxon>Lepidoptera</taxon>
        <taxon>Glossata</taxon>
        <taxon>Ditrysia</taxon>
        <taxon>Tineoidea</taxon>
        <taxon>Psychidae</taxon>
        <taxon>Oiketicinae</taxon>
        <taxon>Eumeta</taxon>
    </lineage>
</organism>
<feature type="compositionally biased region" description="Basic and acidic residues" evidence="1">
    <location>
        <begin position="83"/>
        <end position="97"/>
    </location>
</feature>
<evidence type="ECO:0000313" key="2">
    <source>
        <dbReference type="EMBL" id="GBP83638.1"/>
    </source>
</evidence>
<sequence>MFCAAWNGLVRHICKGLRSTVDNVPMSVLVRHNGYRARNANIVPDALCRECMVCARVGGIVPAPTHCYLEGRGGRGTSSGSDRYTHSVKGERSKENS</sequence>
<dbReference type="EMBL" id="BGZK01001630">
    <property type="protein sequence ID" value="GBP83638.1"/>
    <property type="molecule type" value="Genomic_DNA"/>
</dbReference>
<dbReference type="Proteomes" id="UP000299102">
    <property type="component" value="Unassembled WGS sequence"/>
</dbReference>
<name>A0A4C1Z6Y5_EUMVA</name>
<gene>
    <name evidence="2" type="ORF">EVAR_60337_1</name>
</gene>